<proteinExistence type="predicted"/>
<reference evidence="1" key="1">
    <citation type="journal article" date="2014" name="Gene">
        <title>Genome-guided analysis of transformation efficiency and carbon dioxide assimilation by Moorella thermoacetica Y72.</title>
        <authorList>
            <person name="Tsukahara K."/>
            <person name="Kita A."/>
            <person name="Nakashimada Y."/>
            <person name="Hoshino T."/>
            <person name="Murakami K."/>
        </authorList>
    </citation>
    <scope>NUCLEOTIDE SEQUENCE [LARGE SCALE GENOMIC DNA]</scope>
    <source>
        <strain evidence="1">Y72</strain>
    </source>
</reference>
<accession>A0A0S6UK91</accession>
<protein>
    <submittedName>
        <fullName evidence="1">Uncharacterized protein</fullName>
    </submittedName>
</protein>
<name>A0A0S6UK91_NEOTH</name>
<dbReference type="EMBL" id="DF238840">
    <property type="protein sequence ID" value="GAF27403.1"/>
    <property type="molecule type" value="Genomic_DNA"/>
</dbReference>
<organism evidence="1">
    <name type="scientific">Moorella thermoacetica Y72</name>
    <dbReference type="NCBI Taxonomy" id="1325331"/>
    <lineage>
        <taxon>Bacteria</taxon>
        <taxon>Bacillati</taxon>
        <taxon>Bacillota</taxon>
        <taxon>Clostridia</taxon>
        <taxon>Neomoorellales</taxon>
        <taxon>Neomoorellaceae</taxon>
        <taxon>Neomoorella</taxon>
    </lineage>
</organism>
<gene>
    <name evidence="1" type="ORF">MTY_2745</name>
</gene>
<dbReference type="Proteomes" id="UP000063718">
    <property type="component" value="Unassembled WGS sequence"/>
</dbReference>
<sequence>MEGKKMEEASKYAYAVQVYAAHIEAANLAKGNAEAARQALALADPGNPALRVPLKEYALLKAQPLLLLAEILFGGNREVPRQAITSELALLAGAVAVGQGYSTERVITVVKRLIERERRGL</sequence>
<dbReference type="AlphaFoldDB" id="A0A0S6UK91"/>
<evidence type="ECO:0000313" key="1">
    <source>
        <dbReference type="EMBL" id="GAF27403.1"/>
    </source>
</evidence>